<dbReference type="SMART" id="SM00645">
    <property type="entry name" value="Pept_C1"/>
    <property type="match status" value="2"/>
</dbReference>
<dbReference type="InterPro" id="IPR038765">
    <property type="entry name" value="Papain-like_cys_pep_sf"/>
</dbReference>
<dbReference type="VEuPathDB" id="FungiDB:H257_12577"/>
<feature type="domain" description="Peptidase C1A papain C-terminal" evidence="5">
    <location>
        <begin position="480"/>
        <end position="674"/>
    </location>
</feature>
<reference evidence="6 7" key="1">
    <citation type="submission" date="2018-08" db="EMBL/GenBank/DDBJ databases">
        <title>Aphanomyces genome sequencing and annotation.</title>
        <authorList>
            <person name="Minardi D."/>
            <person name="Oidtmann B."/>
            <person name="Van Der Giezen M."/>
            <person name="Studholme D.J."/>
        </authorList>
    </citation>
    <scope>NUCLEOTIDE SEQUENCE [LARGE SCALE GENOMIC DNA]</scope>
    <source>
        <strain evidence="6 7">Sv</strain>
    </source>
</reference>
<gene>
    <name evidence="6" type="ORF">DYB35_002161</name>
</gene>
<dbReference type="InterPro" id="IPR025661">
    <property type="entry name" value="Pept_asp_AS"/>
</dbReference>
<evidence type="ECO:0000256" key="1">
    <source>
        <dbReference type="ARBA" id="ARBA00008455"/>
    </source>
</evidence>
<keyword evidence="2" id="KW-0865">Zymogen</keyword>
<dbReference type="Gene3D" id="3.90.70.10">
    <property type="entry name" value="Cysteine proteinases"/>
    <property type="match status" value="3"/>
</dbReference>
<dbReference type="PANTHER" id="PTHR12411">
    <property type="entry name" value="CYSTEINE PROTEASE FAMILY C1-RELATED"/>
    <property type="match status" value="1"/>
</dbReference>
<dbReference type="Proteomes" id="UP000285712">
    <property type="component" value="Unassembled WGS sequence"/>
</dbReference>
<evidence type="ECO:0000256" key="4">
    <source>
        <dbReference type="SAM" id="MobiDB-lite"/>
    </source>
</evidence>
<accession>A0A418DB53</accession>
<evidence type="ECO:0000313" key="7">
    <source>
        <dbReference type="Proteomes" id="UP000285712"/>
    </source>
</evidence>
<dbReference type="PRINTS" id="PR00705">
    <property type="entry name" value="PAPAIN"/>
</dbReference>
<comment type="similarity">
    <text evidence="1">Belongs to the peptidase C1 family.</text>
</comment>
<dbReference type="GO" id="GO:0006508">
    <property type="term" value="P:proteolysis"/>
    <property type="evidence" value="ECO:0007669"/>
    <property type="project" value="InterPro"/>
</dbReference>
<dbReference type="SUPFAM" id="SSF54001">
    <property type="entry name" value="Cysteine proteinases"/>
    <property type="match status" value="2"/>
</dbReference>
<dbReference type="PROSITE" id="PS00640">
    <property type="entry name" value="THIOL_PROTEASE_ASN"/>
    <property type="match status" value="2"/>
</dbReference>
<feature type="compositionally biased region" description="Basic and acidic residues" evidence="4">
    <location>
        <begin position="1"/>
        <end position="24"/>
    </location>
</feature>
<proteinExistence type="inferred from homology"/>
<organism evidence="6 7">
    <name type="scientific">Aphanomyces astaci</name>
    <name type="common">Crayfish plague agent</name>
    <dbReference type="NCBI Taxonomy" id="112090"/>
    <lineage>
        <taxon>Eukaryota</taxon>
        <taxon>Sar</taxon>
        <taxon>Stramenopiles</taxon>
        <taxon>Oomycota</taxon>
        <taxon>Saprolegniomycetes</taxon>
        <taxon>Saprolegniales</taxon>
        <taxon>Verrucalvaceae</taxon>
        <taxon>Aphanomyces</taxon>
    </lineage>
</organism>
<feature type="domain" description="Peptidase C1A papain C-terminal" evidence="5">
    <location>
        <begin position="164"/>
        <end position="409"/>
    </location>
</feature>
<feature type="coiled-coil region" evidence="3">
    <location>
        <begin position="84"/>
        <end position="129"/>
    </location>
</feature>
<evidence type="ECO:0000256" key="3">
    <source>
        <dbReference type="SAM" id="Coils"/>
    </source>
</evidence>
<evidence type="ECO:0000259" key="5">
    <source>
        <dbReference type="SMART" id="SM00645"/>
    </source>
</evidence>
<evidence type="ECO:0000256" key="2">
    <source>
        <dbReference type="ARBA" id="ARBA00023145"/>
    </source>
</evidence>
<dbReference type="GO" id="GO:0008234">
    <property type="term" value="F:cysteine-type peptidase activity"/>
    <property type="evidence" value="ECO:0007669"/>
    <property type="project" value="InterPro"/>
</dbReference>
<name>A0A418DB53_APHAT</name>
<dbReference type="EMBL" id="QUTG01003324">
    <property type="protein sequence ID" value="RHY92034.1"/>
    <property type="molecule type" value="Genomic_DNA"/>
</dbReference>
<keyword evidence="3" id="KW-0175">Coiled coil</keyword>
<dbReference type="FunFam" id="3.90.70.10:FF:000117">
    <property type="entry name" value="Probable papain cysteine protease"/>
    <property type="match status" value="1"/>
</dbReference>
<evidence type="ECO:0000313" key="6">
    <source>
        <dbReference type="EMBL" id="RHY92034.1"/>
    </source>
</evidence>
<sequence>MGAHESRIKEDDHTKLNQEQDNDNRQPVVQVRVSADLVKSLKEPQQNAASNTHAATIREAPEGSILAGKSVHNVIGRFKARICIQGSEDAYKRVEAEAKKSTAKPVDLKKQEAEELQRVKQVVDELNQKHYSEVDALVNKCHQRHPNRTGVVTSPLPHQYVTDLPKNFDWRNVNGTNYVTVSRNQHVPHYCGSCWAFAATSSLSDRLRIYRERNPGKHSRVEVTREINISPQVLLNCELESQGCHGGDGLSAYRYIHDHGIPEEGCQRYLATGHDVGNTCTPIDICRNCDPSKGCFPQKTFDKYFVSEFGEVKGENELKAEIFARGPIVCGVAVSKEFLDYSGGIIDDKTGATDIDHDISIVGWGEDEHGTPYWVGRNSWGTYWGEDGWFRLRRGNNNLGVESDCQFGVPANDGWPSVTPESDSESSESVAMVHAPVWSAFKSPADADSTRMCRAAAVHFPKGEKILTALPHETLDASALPKAWDWRDINGVNYVTWDKNQHIPQYCGSCWAQGTTSALSDRISIMRNGTTNQPSSSILFSWGHAACWPSNSSFTPGECRVVPTFTSYYVSEYGHVRGADHIKAEIYKRGPVGCGMHVTDKFEAYAGGIYSENVLFPIPNHEISVAGWGFDEETQTEYWIGRNSWGTYWGENGWFRIQMHHHNLGIENDCDWGVPIPDGSKPPLTN</sequence>
<dbReference type="InterPro" id="IPR000668">
    <property type="entry name" value="Peptidase_C1A_C"/>
</dbReference>
<feature type="region of interest" description="Disordered" evidence="4">
    <location>
        <begin position="1"/>
        <end position="29"/>
    </location>
</feature>
<dbReference type="VEuPathDB" id="FungiDB:H257_12576"/>
<comment type="caution">
    <text evidence="6">The sequence shown here is derived from an EMBL/GenBank/DDBJ whole genome shotgun (WGS) entry which is preliminary data.</text>
</comment>
<protein>
    <recommendedName>
        <fullName evidence="5">Peptidase C1A papain C-terminal domain-containing protein</fullName>
    </recommendedName>
</protein>
<dbReference type="Pfam" id="PF00112">
    <property type="entry name" value="Peptidase_C1"/>
    <property type="match status" value="3"/>
</dbReference>
<dbReference type="InterPro" id="IPR013128">
    <property type="entry name" value="Peptidase_C1A"/>
</dbReference>
<dbReference type="AlphaFoldDB" id="A0A418DB53"/>